<keyword evidence="2" id="KW-1185">Reference proteome</keyword>
<comment type="caution">
    <text evidence="1">The sequence shown here is derived from an EMBL/GenBank/DDBJ whole genome shotgun (WGS) entry which is preliminary data.</text>
</comment>
<reference evidence="1 2" key="1">
    <citation type="journal article" date="2019" name="Commun. Biol.">
        <title>The bagworm genome reveals a unique fibroin gene that provides high tensile strength.</title>
        <authorList>
            <person name="Kono N."/>
            <person name="Nakamura H."/>
            <person name="Ohtoshi R."/>
            <person name="Tomita M."/>
            <person name="Numata K."/>
            <person name="Arakawa K."/>
        </authorList>
    </citation>
    <scope>NUCLEOTIDE SEQUENCE [LARGE SCALE GENOMIC DNA]</scope>
</reference>
<name>A0A4C1WCK7_EUMVA</name>
<protein>
    <submittedName>
        <fullName evidence="1">Uncharacterized protein</fullName>
    </submittedName>
</protein>
<dbReference type="OrthoDB" id="10022108at2759"/>
<gene>
    <name evidence="1" type="ORF">EVAR_33611_1</name>
</gene>
<dbReference type="AlphaFoldDB" id="A0A4C1WCK7"/>
<dbReference type="EMBL" id="BGZK01000512">
    <property type="protein sequence ID" value="GBP47894.1"/>
    <property type="molecule type" value="Genomic_DNA"/>
</dbReference>
<accession>A0A4C1WCK7</accession>
<evidence type="ECO:0000313" key="1">
    <source>
        <dbReference type="EMBL" id="GBP47894.1"/>
    </source>
</evidence>
<organism evidence="1 2">
    <name type="scientific">Eumeta variegata</name>
    <name type="common">Bagworm moth</name>
    <name type="synonym">Eumeta japonica</name>
    <dbReference type="NCBI Taxonomy" id="151549"/>
    <lineage>
        <taxon>Eukaryota</taxon>
        <taxon>Metazoa</taxon>
        <taxon>Ecdysozoa</taxon>
        <taxon>Arthropoda</taxon>
        <taxon>Hexapoda</taxon>
        <taxon>Insecta</taxon>
        <taxon>Pterygota</taxon>
        <taxon>Neoptera</taxon>
        <taxon>Endopterygota</taxon>
        <taxon>Lepidoptera</taxon>
        <taxon>Glossata</taxon>
        <taxon>Ditrysia</taxon>
        <taxon>Tineoidea</taxon>
        <taxon>Psychidae</taxon>
        <taxon>Oiketicinae</taxon>
        <taxon>Eumeta</taxon>
    </lineage>
</organism>
<sequence length="157" mass="17936">MKVKGGSRIEIRTRTGTIDIEDEKRVRETGVEAVERLRKVKDQKVIMNCSATKDAKKIVERLRVRGRIKLPMVMIRDVLKASNGAQPRISQSFLVQCWHCLRFEHGRRYSIDFSDECARRRGTMFAQDTSPGARESSRSALTALKPVVRIPHMIVAD</sequence>
<dbReference type="Proteomes" id="UP000299102">
    <property type="component" value="Unassembled WGS sequence"/>
</dbReference>
<evidence type="ECO:0000313" key="2">
    <source>
        <dbReference type="Proteomes" id="UP000299102"/>
    </source>
</evidence>
<proteinExistence type="predicted"/>